<keyword evidence="3" id="KW-1185">Reference proteome</keyword>
<proteinExistence type="predicted"/>
<accession>A0ABR4P2C1</accession>
<reference evidence="2 3" key="1">
    <citation type="submission" date="2024-06" db="EMBL/GenBank/DDBJ databases">
        <title>Complete genome of Phlyctema vagabunda strain 19-DSS-EL-015.</title>
        <authorList>
            <person name="Fiorenzani C."/>
        </authorList>
    </citation>
    <scope>NUCLEOTIDE SEQUENCE [LARGE SCALE GENOMIC DNA]</scope>
    <source>
        <strain evidence="2 3">19-DSS-EL-015</strain>
    </source>
</reference>
<feature type="region of interest" description="Disordered" evidence="1">
    <location>
        <begin position="77"/>
        <end position="105"/>
    </location>
</feature>
<feature type="compositionally biased region" description="Low complexity" evidence="1">
    <location>
        <begin position="82"/>
        <end position="93"/>
    </location>
</feature>
<name>A0ABR4P2C1_9HELO</name>
<dbReference type="Proteomes" id="UP001629113">
    <property type="component" value="Unassembled WGS sequence"/>
</dbReference>
<sequence>MFTLADDKILEVSYIERPPPRQRQQTFYHHRTLSISSLSSISSADYLDDEEKSLVNSHARLDDKAYEYRSYALRTYKKRHSPTSSVSSTSTASCDGVNPPPRYTHVPYNSLNEKPLPQLPHGANQRVVSFKVEKPLPPLPFESGLGNTKRWW</sequence>
<dbReference type="EMBL" id="JBFCZG010000011">
    <property type="protein sequence ID" value="KAL3417445.1"/>
    <property type="molecule type" value="Genomic_DNA"/>
</dbReference>
<organism evidence="2 3">
    <name type="scientific">Phlyctema vagabunda</name>
    <dbReference type="NCBI Taxonomy" id="108571"/>
    <lineage>
        <taxon>Eukaryota</taxon>
        <taxon>Fungi</taxon>
        <taxon>Dikarya</taxon>
        <taxon>Ascomycota</taxon>
        <taxon>Pezizomycotina</taxon>
        <taxon>Leotiomycetes</taxon>
        <taxon>Helotiales</taxon>
        <taxon>Dermateaceae</taxon>
        <taxon>Phlyctema</taxon>
    </lineage>
</organism>
<gene>
    <name evidence="2" type="ORF">PVAG01_11445</name>
</gene>
<evidence type="ECO:0000313" key="2">
    <source>
        <dbReference type="EMBL" id="KAL3417445.1"/>
    </source>
</evidence>
<evidence type="ECO:0000313" key="3">
    <source>
        <dbReference type="Proteomes" id="UP001629113"/>
    </source>
</evidence>
<protein>
    <submittedName>
        <fullName evidence="2">Uncharacterized protein</fullName>
    </submittedName>
</protein>
<comment type="caution">
    <text evidence="2">The sequence shown here is derived from an EMBL/GenBank/DDBJ whole genome shotgun (WGS) entry which is preliminary data.</text>
</comment>
<evidence type="ECO:0000256" key="1">
    <source>
        <dbReference type="SAM" id="MobiDB-lite"/>
    </source>
</evidence>